<dbReference type="InterPro" id="IPR004088">
    <property type="entry name" value="KH_dom_type_1"/>
</dbReference>
<name>A0A9E7HKM4_9LILI</name>
<feature type="domain" description="K Homology" evidence="4">
    <location>
        <begin position="401"/>
        <end position="475"/>
    </location>
</feature>
<keyword evidence="6" id="KW-1185">Reference proteome</keyword>
<feature type="compositionally biased region" description="Polar residues" evidence="3">
    <location>
        <begin position="486"/>
        <end position="500"/>
    </location>
</feature>
<evidence type="ECO:0000313" key="5">
    <source>
        <dbReference type="EMBL" id="URE31662.1"/>
    </source>
</evidence>
<feature type="region of interest" description="Disordered" evidence="3">
    <location>
        <begin position="518"/>
        <end position="846"/>
    </location>
</feature>
<reference evidence="5" key="1">
    <citation type="submission" date="2022-05" db="EMBL/GenBank/DDBJ databases">
        <title>The Musa troglodytarum L. genome provides insights into the mechanism of non-climacteric behaviour and enrichment of carotenoids.</title>
        <authorList>
            <person name="Wang J."/>
        </authorList>
    </citation>
    <scope>NUCLEOTIDE SEQUENCE</scope>
    <source>
        <tissue evidence="5">Leaf</tissue>
    </source>
</reference>
<gene>
    <name evidence="5" type="ORF">MUK42_06652</name>
</gene>
<evidence type="ECO:0000256" key="3">
    <source>
        <dbReference type="SAM" id="MobiDB-lite"/>
    </source>
</evidence>
<evidence type="ECO:0000313" key="6">
    <source>
        <dbReference type="Proteomes" id="UP001055439"/>
    </source>
</evidence>
<dbReference type="InterPro" id="IPR017853">
    <property type="entry name" value="GH"/>
</dbReference>
<proteinExistence type="predicted"/>
<feature type="region of interest" description="Disordered" evidence="3">
    <location>
        <begin position="126"/>
        <end position="202"/>
    </location>
</feature>
<feature type="compositionally biased region" description="Low complexity" evidence="3">
    <location>
        <begin position="529"/>
        <end position="542"/>
    </location>
</feature>
<dbReference type="Gene3D" id="3.30.1370.10">
    <property type="entry name" value="K Homology domain, type 1"/>
    <property type="match status" value="2"/>
</dbReference>
<evidence type="ECO:0000256" key="1">
    <source>
        <dbReference type="ARBA" id="ARBA00022737"/>
    </source>
</evidence>
<feature type="region of interest" description="Disordered" evidence="3">
    <location>
        <begin position="476"/>
        <end position="506"/>
    </location>
</feature>
<feature type="compositionally biased region" description="Low complexity" evidence="3">
    <location>
        <begin position="818"/>
        <end position="832"/>
    </location>
</feature>
<dbReference type="SUPFAM" id="SSF51445">
    <property type="entry name" value="(Trans)glycosidases"/>
    <property type="match status" value="1"/>
</dbReference>
<dbReference type="Pfam" id="PF00013">
    <property type="entry name" value="KH_1"/>
    <property type="match status" value="2"/>
</dbReference>
<feature type="compositionally biased region" description="Polar residues" evidence="3">
    <location>
        <begin position="652"/>
        <end position="664"/>
    </location>
</feature>
<dbReference type="PANTHER" id="PTHR10288">
    <property type="entry name" value="KH DOMAIN CONTAINING RNA BINDING PROTEIN"/>
    <property type="match status" value="1"/>
</dbReference>
<dbReference type="InterPro" id="IPR004087">
    <property type="entry name" value="KH_dom"/>
</dbReference>
<feature type="compositionally biased region" description="Polar residues" evidence="3">
    <location>
        <begin position="770"/>
        <end position="796"/>
    </location>
</feature>
<feature type="compositionally biased region" description="Low complexity" evidence="3">
    <location>
        <begin position="635"/>
        <end position="651"/>
    </location>
</feature>
<sequence>MASYTKSLDSKHMLEIGMEGFYGDSMPEKKQYNPGYQVGTDFITSNLIDEIDFATIHAYPDVWLAAQDDASQTAFAQRTSVDPFKNPISSLALRPQTLILISHPSELSPMADSGVELATAQVVEEVQEEAEAMGGAEGPKDDESPAMTDGTVTAAGDHKRKLDDLEPREGDEEAPLKKQEVSADAPALAADEPGSGDGEVAAAGGLVDCSDASAEALVTVTLADEVKSDIAESGEPKIEEPGAVDVKSDAQEFQPGGELDGSVAADTEKELHKPETQELVNGEGQHDQSTMVPPADLGTMSRKTEVPNNKILGKAENPRVGVLIGKAGETIRYLQLNSGAKIQITRDAEANPHSTTRPVELIGTLESINKAEKLIKDVIAEADAGGSPSLVARGFSTIQSGGEQFEIKVPNEKVGLIIGKGGETIKNLQTRSGARIQLIPQHLPEGDASKERTVRITGDKRQIETAKEMIKEVMNQTPRPSALSGYGQQSYRSRGPTSMSHWGARATAPAQPTMGYEYQQRGAYPPPQTAQYPQPYGGYSQQTTPRGSYSGKDWDQRSSAPVHNTPTGGYDYYGQGGPNTGTQASLPNPMSGPSPGPVNYGRPQTPNYGQPTPYGHPAQQHYGQGYSESSRYDSQGPGQQFYGQQQTVGSQPGVQSGFSQQQSYGKPPYGVPHQEVPAYGVPPRASQPGDPTYQGHASSAYGSGTTTQQYPYGSNMPSQPAPSYNQTYGPASGAVDGYTQPPPAAYAQQGGQAAPPGYGQVAQPVPAYAQPSSQSAGYGQYASSQQGYGDSASNGNYGYPSVPADAAYGNTIPGSGYGAPPAGSGQPGYAQQLSNPSGYYDQSVAR</sequence>
<evidence type="ECO:0000256" key="2">
    <source>
        <dbReference type="PROSITE-ProRule" id="PRU00117"/>
    </source>
</evidence>
<keyword evidence="1" id="KW-0677">Repeat</keyword>
<organism evidence="5 6">
    <name type="scientific">Musa troglodytarum</name>
    <name type="common">fe'i banana</name>
    <dbReference type="NCBI Taxonomy" id="320322"/>
    <lineage>
        <taxon>Eukaryota</taxon>
        <taxon>Viridiplantae</taxon>
        <taxon>Streptophyta</taxon>
        <taxon>Embryophyta</taxon>
        <taxon>Tracheophyta</taxon>
        <taxon>Spermatophyta</taxon>
        <taxon>Magnoliopsida</taxon>
        <taxon>Liliopsida</taxon>
        <taxon>Zingiberales</taxon>
        <taxon>Musaceae</taxon>
        <taxon>Musa</taxon>
    </lineage>
</organism>
<protein>
    <submittedName>
        <fullName evidence="5">KH domain</fullName>
    </submittedName>
</protein>
<evidence type="ECO:0000259" key="4">
    <source>
        <dbReference type="SMART" id="SM00322"/>
    </source>
</evidence>
<dbReference type="InterPro" id="IPR036612">
    <property type="entry name" value="KH_dom_type_1_sf"/>
</dbReference>
<dbReference type="CDD" id="cd00105">
    <property type="entry name" value="KH-I"/>
    <property type="match status" value="1"/>
</dbReference>
<dbReference type="Proteomes" id="UP001055439">
    <property type="component" value="Chromosome 8"/>
</dbReference>
<feature type="domain" description="K Homology" evidence="4">
    <location>
        <begin position="300"/>
        <end position="380"/>
    </location>
</feature>
<feature type="compositionally biased region" description="Polar residues" evidence="3">
    <location>
        <begin position="695"/>
        <end position="729"/>
    </location>
</feature>
<keyword evidence="2" id="KW-0694">RNA-binding</keyword>
<dbReference type="SMART" id="SM00322">
    <property type="entry name" value="KH"/>
    <property type="match status" value="2"/>
</dbReference>
<dbReference type="EMBL" id="CP097510">
    <property type="protein sequence ID" value="URE31662.1"/>
    <property type="molecule type" value="Genomic_DNA"/>
</dbReference>
<feature type="compositionally biased region" description="Basic and acidic residues" evidence="3">
    <location>
        <begin position="156"/>
        <end position="181"/>
    </location>
</feature>
<dbReference type="Gene3D" id="3.20.20.80">
    <property type="entry name" value="Glycosidases"/>
    <property type="match status" value="1"/>
</dbReference>
<feature type="compositionally biased region" description="Low complexity" evidence="3">
    <location>
        <begin position="745"/>
        <end position="764"/>
    </location>
</feature>
<feature type="region of interest" description="Disordered" evidence="3">
    <location>
        <begin position="277"/>
        <end position="301"/>
    </location>
</feature>
<dbReference type="GO" id="GO:0003723">
    <property type="term" value="F:RNA binding"/>
    <property type="evidence" value="ECO:0007669"/>
    <property type="project" value="UniProtKB-UniRule"/>
</dbReference>
<dbReference type="AlphaFoldDB" id="A0A9E7HKM4"/>
<dbReference type="SUPFAM" id="SSF54791">
    <property type="entry name" value="Eukaryotic type KH-domain (KH-domain type I)"/>
    <property type="match status" value="2"/>
</dbReference>
<accession>A0A9E7HKM4</accession>
<dbReference type="OrthoDB" id="5204190at2759"/>
<dbReference type="PROSITE" id="PS50084">
    <property type="entry name" value="KH_TYPE_1"/>
    <property type="match status" value="2"/>
</dbReference>
<feature type="compositionally biased region" description="Polar residues" evidence="3">
    <location>
        <begin position="557"/>
        <end position="567"/>
    </location>
</feature>